<evidence type="ECO:0000256" key="1">
    <source>
        <dbReference type="SAM" id="Phobius"/>
    </source>
</evidence>
<accession>A0A256JGG4</accession>
<dbReference type="EMBL" id="NHPB01000109">
    <property type="protein sequence ID" value="OYR67377.1"/>
    <property type="molecule type" value="Genomic_DNA"/>
</dbReference>
<proteinExistence type="predicted"/>
<reference evidence="2 3" key="1">
    <citation type="journal article" date="2014" name="Front. Microbiol.">
        <title>Population and genomic analysis of the genus Halorubrum.</title>
        <authorList>
            <person name="Fullmer M.S."/>
            <person name="Soucy S.M."/>
            <person name="Swithers K.S."/>
            <person name="Makkay A.M."/>
            <person name="Wheeler R."/>
            <person name="Ventosa A."/>
            <person name="Gogarten J.P."/>
            <person name="Papke R.T."/>
        </authorList>
    </citation>
    <scope>NUCLEOTIDE SEQUENCE [LARGE SCALE GENOMIC DNA]</scope>
    <source>
        <strain evidence="2 3">G37</strain>
    </source>
</reference>
<evidence type="ECO:0000313" key="2">
    <source>
        <dbReference type="EMBL" id="OYR67377.1"/>
    </source>
</evidence>
<name>A0A256JGG4_HALEZ</name>
<feature type="transmembrane region" description="Helical" evidence="1">
    <location>
        <begin position="23"/>
        <end position="44"/>
    </location>
</feature>
<sequence length="78" mass="8328">MSVPTSDPVTDLLPSLGSRLHKLWLVDVVIAVVMTLFAAQLFTLQPYGRVLGGVTLGVSAVAFGVSYAAARRLDEVNR</sequence>
<dbReference type="Proteomes" id="UP000216758">
    <property type="component" value="Unassembled WGS sequence"/>
</dbReference>
<protein>
    <submittedName>
        <fullName evidence="2">Uncharacterized protein</fullName>
    </submittedName>
</protein>
<dbReference type="AlphaFoldDB" id="A0A256JGG4"/>
<comment type="caution">
    <text evidence="2">The sequence shown here is derived from an EMBL/GenBank/DDBJ whole genome shotgun (WGS) entry which is preliminary data.</text>
</comment>
<evidence type="ECO:0000313" key="3">
    <source>
        <dbReference type="Proteomes" id="UP000216758"/>
    </source>
</evidence>
<organism evidence="2 3">
    <name type="scientific">Halorubrum ezzemoulense</name>
    <name type="common">Halorubrum chaoviator</name>
    <dbReference type="NCBI Taxonomy" id="337243"/>
    <lineage>
        <taxon>Archaea</taxon>
        <taxon>Methanobacteriati</taxon>
        <taxon>Methanobacteriota</taxon>
        <taxon>Stenosarchaea group</taxon>
        <taxon>Halobacteria</taxon>
        <taxon>Halobacteriales</taxon>
        <taxon>Haloferacaceae</taxon>
        <taxon>Halorubrum</taxon>
    </lineage>
</organism>
<keyword evidence="1" id="KW-1133">Transmembrane helix</keyword>
<keyword evidence="1" id="KW-0812">Transmembrane</keyword>
<keyword evidence="1" id="KW-0472">Membrane</keyword>
<feature type="transmembrane region" description="Helical" evidence="1">
    <location>
        <begin position="50"/>
        <end position="70"/>
    </location>
</feature>
<gene>
    <name evidence="2" type="ORF">DJ78_15725</name>
</gene>